<feature type="transmembrane region" description="Helical" evidence="7">
    <location>
        <begin position="309"/>
        <end position="330"/>
    </location>
</feature>
<feature type="region of interest" description="Disordered" evidence="6">
    <location>
        <begin position="408"/>
        <end position="428"/>
    </location>
</feature>
<accession>A0A1M4EQC1</accession>
<reference evidence="8" key="1">
    <citation type="submission" date="2016-04" db="EMBL/GenBank/DDBJ databases">
        <authorList>
            <person name="Evans L.H."/>
            <person name="Alamgir A."/>
            <person name="Owens N."/>
            <person name="Weber N.D."/>
            <person name="Virtaneva K."/>
            <person name="Barbian K."/>
            <person name="Babar A."/>
            <person name="Rosenke K."/>
        </authorList>
    </citation>
    <scope>NUCLEOTIDE SEQUENCE</scope>
    <source>
        <strain evidence="8">Nono1</strain>
    </source>
</reference>
<feature type="transmembrane region" description="Helical" evidence="7">
    <location>
        <begin position="141"/>
        <end position="161"/>
    </location>
</feature>
<keyword evidence="2" id="KW-1003">Cell membrane</keyword>
<evidence type="ECO:0000256" key="2">
    <source>
        <dbReference type="ARBA" id="ARBA00022475"/>
    </source>
</evidence>
<keyword evidence="3 7" id="KW-0812">Transmembrane</keyword>
<keyword evidence="5 7" id="KW-0472">Membrane</keyword>
<sequence>MISPSLLRPRRLPLFALAVALLAFCLTLSTPSLFRMQELSMGAYMLRGGAVFLAAVVLAPLLGVLVDRARGRRGVQVALALVSAGAIAIAYGAAQGPGAVGAPVVTAMMMTMSAMATLAPVGQDAFLPSVVGRERLVPANAVLCVLPQLVMLVGGAALSWTGLDGPAVGVVIGVPALCAAVAFRGVEAAEEPPPPRAGLWREVVEGVRFTFREPVLRAIALFLVATSLIDGFVGDMTGAARGPLLDADTTGGGLSLAVTASAYGASFLGPLVAVLLYRRLGAYRLAVVALLTSQPFILLLALSGVPGGWLWYTIGDLVPTAGTIVAGIALLSHRQAITPDRLLGRVGGTLIAVTTLSETVGSPLVGLPGEWLADLADDASSPPALLPGLGLATALALAAAVPLLRGRRRGEDETGAADDPAGATPARP</sequence>
<dbReference type="PANTHER" id="PTHR23513">
    <property type="entry name" value="INTEGRAL MEMBRANE EFFLUX PROTEIN-RELATED"/>
    <property type="match status" value="1"/>
</dbReference>
<keyword evidence="4 7" id="KW-1133">Transmembrane helix</keyword>
<feature type="transmembrane region" description="Helical" evidence="7">
    <location>
        <begin position="283"/>
        <end position="303"/>
    </location>
</feature>
<evidence type="ECO:0000256" key="1">
    <source>
        <dbReference type="ARBA" id="ARBA00004651"/>
    </source>
</evidence>
<feature type="transmembrane region" description="Helical" evidence="7">
    <location>
        <begin position="100"/>
        <end position="121"/>
    </location>
</feature>
<feature type="transmembrane region" description="Helical" evidence="7">
    <location>
        <begin position="342"/>
        <end position="364"/>
    </location>
</feature>
<feature type="transmembrane region" description="Helical" evidence="7">
    <location>
        <begin position="254"/>
        <end position="276"/>
    </location>
</feature>
<evidence type="ECO:0000256" key="6">
    <source>
        <dbReference type="SAM" id="MobiDB-lite"/>
    </source>
</evidence>
<dbReference type="Gene3D" id="1.20.1250.20">
    <property type="entry name" value="MFS general substrate transporter like domains"/>
    <property type="match status" value="1"/>
</dbReference>
<name>A0A1M4EQC1_9ACTN</name>
<comment type="subcellular location">
    <subcellularLocation>
        <location evidence="1">Cell membrane</location>
        <topology evidence="1">Multi-pass membrane protein</topology>
    </subcellularLocation>
</comment>
<dbReference type="SUPFAM" id="SSF103473">
    <property type="entry name" value="MFS general substrate transporter"/>
    <property type="match status" value="1"/>
</dbReference>
<feature type="transmembrane region" description="Helical" evidence="7">
    <location>
        <begin position="77"/>
        <end position="94"/>
    </location>
</feature>
<feature type="transmembrane region" description="Helical" evidence="7">
    <location>
        <begin position="167"/>
        <end position="186"/>
    </location>
</feature>
<evidence type="ECO:0000256" key="7">
    <source>
        <dbReference type="SAM" id="Phobius"/>
    </source>
</evidence>
<evidence type="ECO:0000256" key="4">
    <source>
        <dbReference type="ARBA" id="ARBA00022989"/>
    </source>
</evidence>
<feature type="transmembrane region" description="Helical" evidence="7">
    <location>
        <begin position="45"/>
        <end position="65"/>
    </location>
</feature>
<feature type="compositionally biased region" description="Low complexity" evidence="6">
    <location>
        <begin position="417"/>
        <end position="428"/>
    </location>
</feature>
<dbReference type="RefSeq" id="WP_225269563.1">
    <property type="nucleotide sequence ID" value="NZ_CP084058.1"/>
</dbReference>
<feature type="transmembrane region" description="Helical" evidence="7">
    <location>
        <begin position="215"/>
        <end position="234"/>
    </location>
</feature>
<protein>
    <submittedName>
        <fullName evidence="8">Major facilitator superfamily MFS_1</fullName>
    </submittedName>
</protein>
<feature type="transmembrane region" description="Helical" evidence="7">
    <location>
        <begin position="384"/>
        <end position="404"/>
    </location>
</feature>
<proteinExistence type="predicted"/>
<dbReference type="AlphaFoldDB" id="A0A1M4EQC1"/>
<dbReference type="GO" id="GO:0005886">
    <property type="term" value="C:plasma membrane"/>
    <property type="evidence" value="ECO:0007669"/>
    <property type="project" value="UniProtKB-SubCell"/>
</dbReference>
<dbReference type="InterPro" id="IPR036259">
    <property type="entry name" value="MFS_trans_sf"/>
</dbReference>
<evidence type="ECO:0000313" key="8">
    <source>
        <dbReference type="EMBL" id="SBP01028.1"/>
    </source>
</evidence>
<evidence type="ECO:0000256" key="3">
    <source>
        <dbReference type="ARBA" id="ARBA00022692"/>
    </source>
</evidence>
<dbReference type="EMBL" id="LT559118">
    <property type="protein sequence ID" value="SBP01028.1"/>
    <property type="molecule type" value="Genomic_DNA"/>
</dbReference>
<evidence type="ECO:0000256" key="5">
    <source>
        <dbReference type="ARBA" id="ARBA00023136"/>
    </source>
</evidence>
<organism evidence="8">
    <name type="scientific">Nonomuraea gerenzanensis</name>
    <dbReference type="NCBI Taxonomy" id="93944"/>
    <lineage>
        <taxon>Bacteria</taxon>
        <taxon>Bacillati</taxon>
        <taxon>Actinomycetota</taxon>
        <taxon>Actinomycetes</taxon>
        <taxon>Streptosporangiales</taxon>
        <taxon>Streptosporangiaceae</taxon>
        <taxon>Nonomuraea</taxon>
    </lineage>
</organism>
<dbReference type="PANTHER" id="PTHR23513:SF6">
    <property type="entry name" value="MAJOR FACILITATOR SUPERFAMILY ASSOCIATED DOMAIN-CONTAINING PROTEIN"/>
    <property type="match status" value="1"/>
</dbReference>
<gene>
    <name evidence="8" type="ORF">BN4615_P10544</name>
</gene>